<keyword evidence="2" id="KW-0285">Flavoprotein</keyword>
<sequence length="352" mass="37844">SIGGKKRVVVIGGGVTGSYTAKILEDHADVTLIDQKEYFEITWASLRSMVEPSVAERSVVNHADYLHKARVIVSSAVDITRTEVITARGQSIPYDFLVVATGHGFTGGSTKSEKLGYYQAEYEKIRSADSILVVGGGPSGVELAAEIIVDFPDKKVTLVHRGSRLMEFIGEKAGKKTLDWLVSKKVEVILGQSVDLKSASDGVYVTSSGETISADCHFLCTGIPLGSSWLRDTILKNSLDGHGRLEVDSNLRVKGHSNIFAIGDITDIPEIKQGYLGKAHADVVAKNLKLLVKGQGKKLSTYKPGKALALVSLGRKEGVAQIFCFTISGRLPGKVKSEGLFIEKTRGDIGLK</sequence>
<evidence type="ECO:0000259" key="6">
    <source>
        <dbReference type="Pfam" id="PF07992"/>
    </source>
</evidence>
<keyword evidence="8" id="KW-1185">Reference proteome</keyword>
<dbReference type="SUPFAM" id="SSF51905">
    <property type="entry name" value="FAD/NAD(P)-binding domain"/>
    <property type="match status" value="1"/>
</dbReference>
<comment type="function">
    <text evidence="5">Putative FAD-dependent oxidoreductase.</text>
</comment>
<dbReference type="OrthoDB" id="202203at2759"/>
<dbReference type="FunFam" id="3.50.50.100:FF:000006">
    <property type="entry name" value="apoptosis-inducing factor 2"/>
    <property type="match status" value="1"/>
</dbReference>
<dbReference type="InterPro" id="IPR023753">
    <property type="entry name" value="FAD/NAD-binding_dom"/>
</dbReference>
<evidence type="ECO:0000256" key="4">
    <source>
        <dbReference type="ARBA" id="ARBA00023002"/>
    </source>
</evidence>
<protein>
    <recommendedName>
        <fullName evidence="6">FAD/NAD(P)-binding domain-containing protein</fullName>
    </recommendedName>
</protein>
<comment type="caution">
    <text evidence="7">The sequence shown here is derived from an EMBL/GenBank/DDBJ whole genome shotgun (WGS) entry which is preliminary data.</text>
</comment>
<dbReference type="InterPro" id="IPR036188">
    <property type="entry name" value="FAD/NAD-bd_sf"/>
</dbReference>
<dbReference type="Proteomes" id="UP000015453">
    <property type="component" value="Unassembled WGS sequence"/>
</dbReference>
<dbReference type="PANTHER" id="PTHR43735">
    <property type="entry name" value="APOPTOSIS-INDUCING FACTOR 1"/>
    <property type="match status" value="1"/>
</dbReference>
<evidence type="ECO:0000256" key="1">
    <source>
        <dbReference type="ARBA" id="ARBA00006442"/>
    </source>
</evidence>
<evidence type="ECO:0000313" key="8">
    <source>
        <dbReference type="Proteomes" id="UP000015453"/>
    </source>
</evidence>
<evidence type="ECO:0000313" key="7">
    <source>
        <dbReference type="EMBL" id="EPS72697.1"/>
    </source>
</evidence>
<feature type="non-terminal residue" evidence="7">
    <location>
        <position position="1"/>
    </location>
</feature>
<dbReference type="Gene3D" id="3.50.50.100">
    <property type="match status" value="2"/>
</dbReference>
<comment type="similarity">
    <text evidence="1">Belongs to the FAD-dependent oxidoreductase family.</text>
</comment>
<dbReference type="GO" id="GO:0050660">
    <property type="term" value="F:flavin adenine dinucleotide binding"/>
    <property type="evidence" value="ECO:0007669"/>
    <property type="project" value="TreeGrafter"/>
</dbReference>
<gene>
    <name evidence="7" type="ORF">M569_02057</name>
</gene>
<organism evidence="7 8">
    <name type="scientific">Genlisea aurea</name>
    <dbReference type="NCBI Taxonomy" id="192259"/>
    <lineage>
        <taxon>Eukaryota</taxon>
        <taxon>Viridiplantae</taxon>
        <taxon>Streptophyta</taxon>
        <taxon>Embryophyta</taxon>
        <taxon>Tracheophyta</taxon>
        <taxon>Spermatophyta</taxon>
        <taxon>Magnoliopsida</taxon>
        <taxon>eudicotyledons</taxon>
        <taxon>Gunneridae</taxon>
        <taxon>Pentapetalae</taxon>
        <taxon>asterids</taxon>
        <taxon>lamiids</taxon>
        <taxon>Lamiales</taxon>
        <taxon>Lentibulariaceae</taxon>
        <taxon>Genlisea</taxon>
    </lineage>
</organism>
<proteinExistence type="inferred from homology"/>
<dbReference type="AlphaFoldDB" id="S8EJ92"/>
<keyword evidence="3" id="KW-0274">FAD</keyword>
<feature type="domain" description="FAD/NAD(P)-binding" evidence="6">
    <location>
        <begin position="7"/>
        <end position="270"/>
    </location>
</feature>
<dbReference type="Pfam" id="PF07992">
    <property type="entry name" value="Pyr_redox_2"/>
    <property type="match status" value="1"/>
</dbReference>
<name>S8EJ92_9LAMI</name>
<evidence type="ECO:0000256" key="3">
    <source>
        <dbReference type="ARBA" id="ARBA00022827"/>
    </source>
</evidence>
<reference evidence="7 8" key="1">
    <citation type="journal article" date="2013" name="BMC Genomics">
        <title>The miniature genome of a carnivorous plant Genlisea aurea contains a low number of genes and short non-coding sequences.</title>
        <authorList>
            <person name="Leushkin E.V."/>
            <person name="Sutormin R.A."/>
            <person name="Nabieva E.R."/>
            <person name="Penin A.A."/>
            <person name="Kondrashov A.S."/>
            <person name="Logacheva M.D."/>
        </authorList>
    </citation>
    <scope>NUCLEOTIDE SEQUENCE [LARGE SCALE GENOMIC DNA]</scope>
</reference>
<evidence type="ECO:0000256" key="5">
    <source>
        <dbReference type="ARBA" id="ARBA00057036"/>
    </source>
</evidence>
<accession>S8EJ92</accession>
<dbReference type="GO" id="GO:0005737">
    <property type="term" value="C:cytoplasm"/>
    <property type="evidence" value="ECO:0007669"/>
    <property type="project" value="TreeGrafter"/>
</dbReference>
<dbReference type="EMBL" id="AUSU01000731">
    <property type="protein sequence ID" value="EPS72697.1"/>
    <property type="molecule type" value="Genomic_DNA"/>
</dbReference>
<keyword evidence="4" id="KW-0560">Oxidoreductase</keyword>
<dbReference type="PANTHER" id="PTHR43735:SF3">
    <property type="entry name" value="FERROPTOSIS SUPPRESSOR PROTEIN 1"/>
    <property type="match status" value="1"/>
</dbReference>
<evidence type="ECO:0000256" key="2">
    <source>
        <dbReference type="ARBA" id="ARBA00022630"/>
    </source>
</evidence>
<dbReference type="PRINTS" id="PR00368">
    <property type="entry name" value="FADPNR"/>
</dbReference>
<dbReference type="GO" id="GO:0004174">
    <property type="term" value="F:electron-transferring-flavoprotein dehydrogenase activity"/>
    <property type="evidence" value="ECO:0007669"/>
    <property type="project" value="TreeGrafter"/>
</dbReference>